<feature type="non-terminal residue" evidence="2">
    <location>
        <position position="1"/>
    </location>
</feature>
<name>A0A383BS25_9ZZZZ</name>
<dbReference type="Pfam" id="PF01425">
    <property type="entry name" value="Amidase"/>
    <property type="match status" value="1"/>
</dbReference>
<organism evidence="2">
    <name type="scientific">marine metagenome</name>
    <dbReference type="NCBI Taxonomy" id="408172"/>
    <lineage>
        <taxon>unclassified sequences</taxon>
        <taxon>metagenomes</taxon>
        <taxon>ecological metagenomes</taxon>
    </lineage>
</organism>
<dbReference type="InterPro" id="IPR036928">
    <property type="entry name" value="AS_sf"/>
</dbReference>
<dbReference type="InterPro" id="IPR023631">
    <property type="entry name" value="Amidase_dom"/>
</dbReference>
<feature type="non-terminal residue" evidence="2">
    <location>
        <position position="244"/>
    </location>
</feature>
<proteinExistence type="predicted"/>
<evidence type="ECO:0000259" key="1">
    <source>
        <dbReference type="Pfam" id="PF01425"/>
    </source>
</evidence>
<dbReference type="GO" id="GO:0003824">
    <property type="term" value="F:catalytic activity"/>
    <property type="evidence" value="ECO:0007669"/>
    <property type="project" value="InterPro"/>
</dbReference>
<dbReference type="EMBL" id="UINC01202756">
    <property type="protein sequence ID" value="SVE22712.1"/>
    <property type="molecule type" value="Genomic_DNA"/>
</dbReference>
<accession>A0A383BS25</accession>
<evidence type="ECO:0000313" key="2">
    <source>
        <dbReference type="EMBL" id="SVE22712.1"/>
    </source>
</evidence>
<dbReference type="PANTHER" id="PTHR11895:SF7">
    <property type="entry name" value="GLUTAMYL-TRNA(GLN) AMIDOTRANSFERASE SUBUNIT A, MITOCHONDRIAL"/>
    <property type="match status" value="1"/>
</dbReference>
<sequence length="244" mass="27054">EDCAILLEAMAGEDPKDSTSSSRPVPDFRATLRQPITDLRAGVPKQFFSGIQDGVRDSVNQAIQILESLGVKLVETDVPSMDEAAAISMGILGPEVATYHKDIIAEHASEYPEDIRRRILPNLFIPAVDYIRAMQMRTSFTRRYYEVFDTCDFLVTPTEPMTAQPIGQTTIVIDGEERNNQGLLTRFTSPFNIAGLPAISVPCGYDHHGLPVGLQIVGKPFDESTVLQVAYAYEQATEWHARRP</sequence>
<dbReference type="AlphaFoldDB" id="A0A383BS25"/>
<protein>
    <recommendedName>
        <fullName evidence="1">Amidase domain-containing protein</fullName>
    </recommendedName>
</protein>
<dbReference type="InterPro" id="IPR000120">
    <property type="entry name" value="Amidase"/>
</dbReference>
<feature type="domain" description="Amidase" evidence="1">
    <location>
        <begin position="1"/>
        <end position="227"/>
    </location>
</feature>
<dbReference type="Gene3D" id="3.90.1300.10">
    <property type="entry name" value="Amidase signature (AS) domain"/>
    <property type="match status" value="1"/>
</dbReference>
<gene>
    <name evidence="2" type="ORF">METZ01_LOCUS475566</name>
</gene>
<reference evidence="2" key="1">
    <citation type="submission" date="2018-05" db="EMBL/GenBank/DDBJ databases">
        <authorList>
            <person name="Lanie J.A."/>
            <person name="Ng W.-L."/>
            <person name="Kazmierczak K.M."/>
            <person name="Andrzejewski T.M."/>
            <person name="Davidsen T.M."/>
            <person name="Wayne K.J."/>
            <person name="Tettelin H."/>
            <person name="Glass J.I."/>
            <person name="Rusch D."/>
            <person name="Podicherti R."/>
            <person name="Tsui H.-C.T."/>
            <person name="Winkler M.E."/>
        </authorList>
    </citation>
    <scope>NUCLEOTIDE SEQUENCE</scope>
</reference>
<dbReference type="SUPFAM" id="SSF75304">
    <property type="entry name" value="Amidase signature (AS) enzymes"/>
    <property type="match status" value="1"/>
</dbReference>
<dbReference type="PANTHER" id="PTHR11895">
    <property type="entry name" value="TRANSAMIDASE"/>
    <property type="match status" value="1"/>
</dbReference>